<accession>A0A3G4V964</accession>
<dbReference type="Proteomes" id="UP000279760">
    <property type="component" value="Chromosome 1"/>
</dbReference>
<name>A0A3G4V964_9VIBR</name>
<dbReference type="InterPro" id="IPR001296">
    <property type="entry name" value="Glyco_trans_1"/>
</dbReference>
<reference evidence="2 3" key="1">
    <citation type="submission" date="2018-11" db="EMBL/GenBank/DDBJ databases">
        <title>Complete Genome Sequence of Vbrio mediterranei 117-T6: a Potential Pathogen Bacteria Isolated from the Conchocelis of Pyropia.</title>
        <authorList>
            <person name="Liu Q."/>
        </authorList>
    </citation>
    <scope>NUCLEOTIDE SEQUENCE [LARGE SCALE GENOMIC DNA]</scope>
    <source>
        <strain evidence="2 3">117-T6</strain>
    </source>
</reference>
<evidence type="ECO:0000313" key="2">
    <source>
        <dbReference type="EMBL" id="AYV21224.1"/>
    </source>
</evidence>
<dbReference type="PANTHER" id="PTHR46656">
    <property type="entry name" value="PUTATIVE-RELATED"/>
    <property type="match status" value="1"/>
</dbReference>
<dbReference type="CDD" id="cd01635">
    <property type="entry name" value="Glycosyltransferase_GTB-type"/>
    <property type="match status" value="1"/>
</dbReference>
<keyword evidence="2" id="KW-0808">Transferase</keyword>
<protein>
    <submittedName>
        <fullName evidence="2">Glycosyltransferase family 1 protein</fullName>
    </submittedName>
</protein>
<dbReference type="RefSeq" id="WP_124940387.1">
    <property type="nucleotide sequence ID" value="NZ_CP033577.1"/>
</dbReference>
<dbReference type="Gene3D" id="3.40.50.2000">
    <property type="entry name" value="Glycogen Phosphorylase B"/>
    <property type="match status" value="1"/>
</dbReference>
<dbReference type="SUPFAM" id="SSF53756">
    <property type="entry name" value="UDP-Glycosyltransferase/glycogen phosphorylase"/>
    <property type="match status" value="1"/>
</dbReference>
<proteinExistence type="predicted"/>
<dbReference type="Pfam" id="PF00534">
    <property type="entry name" value="Glycos_transf_1"/>
    <property type="match status" value="1"/>
</dbReference>
<evidence type="ECO:0000259" key="1">
    <source>
        <dbReference type="Pfam" id="PF00534"/>
    </source>
</evidence>
<gene>
    <name evidence="2" type="ORF">ECB94_07910</name>
</gene>
<dbReference type="EMBL" id="CP033577">
    <property type="protein sequence ID" value="AYV21224.1"/>
    <property type="molecule type" value="Genomic_DNA"/>
</dbReference>
<sequence length="399" mass="45869">MTTKLGVNFFGSHQTSDGIGRAAALNLECLRHAGIEVDEYVLSRPVARQSGNDTLIDEELIKNLRHKINIFQFSARWVPHYFSQVPQGALDGFYNIGYWFCEVQKIPSQWASQLRYFDEVWTASAFCQNAIIRTAHIPVMNIPLLIENQVLTNNISQKLADNCNVSRIRYLSIFNTYSDAERKNILFSIRAFLTAFKPSDKVEYVIKVSNLEYDSRLKKILDNVAQTYSSIKVIDGYVPDEVITNLYESADVYISLHRAEGFGLTISDAMAKGIPVITTDYSGNMEFCRHKDTNLVESDLVNVGHERLRYKANDVWAEPKLESAVIIMQDIYNNYEEHLRKAQRARARLKNEFSIEVISSLMHERIQLIDSDFSHIDDLKNRELDCQVEIYDDYGFESN</sequence>
<feature type="domain" description="Glycosyl transferase family 1" evidence="1">
    <location>
        <begin position="236"/>
        <end position="296"/>
    </location>
</feature>
<dbReference type="PANTHER" id="PTHR46656:SF3">
    <property type="entry name" value="PUTATIVE-RELATED"/>
    <property type="match status" value="1"/>
</dbReference>
<dbReference type="GO" id="GO:0016757">
    <property type="term" value="F:glycosyltransferase activity"/>
    <property type="evidence" value="ECO:0007669"/>
    <property type="project" value="InterPro"/>
</dbReference>
<organism evidence="2 3">
    <name type="scientific">Vibrio mediterranei</name>
    <dbReference type="NCBI Taxonomy" id="689"/>
    <lineage>
        <taxon>Bacteria</taxon>
        <taxon>Pseudomonadati</taxon>
        <taxon>Pseudomonadota</taxon>
        <taxon>Gammaproteobacteria</taxon>
        <taxon>Vibrionales</taxon>
        <taxon>Vibrionaceae</taxon>
        <taxon>Vibrio</taxon>
    </lineage>
</organism>
<dbReference type="AlphaFoldDB" id="A0A3G4V964"/>
<evidence type="ECO:0000313" key="3">
    <source>
        <dbReference type="Proteomes" id="UP000279760"/>
    </source>
</evidence>